<organism evidence="1 2">
    <name type="scientific">Vallitalea pronyensis</name>
    <dbReference type="NCBI Taxonomy" id="1348613"/>
    <lineage>
        <taxon>Bacteria</taxon>
        <taxon>Bacillati</taxon>
        <taxon>Bacillota</taxon>
        <taxon>Clostridia</taxon>
        <taxon>Lachnospirales</taxon>
        <taxon>Vallitaleaceae</taxon>
        <taxon>Vallitalea</taxon>
    </lineage>
</organism>
<dbReference type="KEGG" id="vpy:HZI73_22400"/>
<proteinExistence type="predicted"/>
<dbReference type="AlphaFoldDB" id="A0A8J8SIW9"/>
<evidence type="ECO:0000313" key="2">
    <source>
        <dbReference type="Proteomes" id="UP000683246"/>
    </source>
</evidence>
<protein>
    <submittedName>
        <fullName evidence="1">Uncharacterized protein</fullName>
    </submittedName>
</protein>
<name>A0A8J8SIW9_9FIRM</name>
<sequence>MTISEQLEKEKAITKEKNKIKKLYKDFPKEKVKVLEGLINESAFMKVSIEELRVDLIKEGLSEIFKQGKQEFKREHPQVRTYVTFLKQYSAVMKQLIDLLPPELKKEETDALMEFIKRGQIKK</sequence>
<keyword evidence="2" id="KW-1185">Reference proteome</keyword>
<accession>A0A8J8SIW9</accession>
<dbReference type="RefSeq" id="WP_212695582.1">
    <property type="nucleotide sequence ID" value="NZ_CP058649.1"/>
</dbReference>
<gene>
    <name evidence="1" type="ORF">HZI73_22400</name>
</gene>
<dbReference type="EMBL" id="CP058649">
    <property type="protein sequence ID" value="QUI24882.1"/>
    <property type="molecule type" value="Genomic_DNA"/>
</dbReference>
<evidence type="ECO:0000313" key="1">
    <source>
        <dbReference type="EMBL" id="QUI24882.1"/>
    </source>
</evidence>
<dbReference type="Proteomes" id="UP000683246">
    <property type="component" value="Chromosome"/>
</dbReference>
<reference evidence="1" key="1">
    <citation type="submission" date="2020-07" db="EMBL/GenBank/DDBJ databases">
        <title>Vallitalea pronyensis genome.</title>
        <authorList>
            <person name="Postec A."/>
        </authorList>
    </citation>
    <scope>NUCLEOTIDE SEQUENCE</scope>
    <source>
        <strain evidence="1">FatNI3</strain>
    </source>
</reference>